<keyword evidence="4" id="KW-0560">Oxidoreductase</keyword>
<evidence type="ECO:0000256" key="4">
    <source>
        <dbReference type="ARBA" id="ARBA00023002"/>
    </source>
</evidence>
<accession>A0A0G2EKF2</accession>
<keyword evidence="3 5" id="KW-0862">Zinc</keyword>
<evidence type="ECO:0000256" key="5">
    <source>
        <dbReference type="RuleBase" id="RU361277"/>
    </source>
</evidence>
<comment type="similarity">
    <text evidence="5">Belongs to the zinc-containing alcohol dehydrogenase family.</text>
</comment>
<dbReference type="Gene3D" id="3.90.180.10">
    <property type="entry name" value="Medium-chain alcohol dehydrogenases, catalytic domain"/>
    <property type="match status" value="1"/>
</dbReference>
<evidence type="ECO:0000313" key="8">
    <source>
        <dbReference type="EMBL" id="KKY22661.1"/>
    </source>
</evidence>
<evidence type="ECO:0000256" key="3">
    <source>
        <dbReference type="ARBA" id="ARBA00022833"/>
    </source>
</evidence>
<reference evidence="8 9" key="1">
    <citation type="submission" date="2015-05" db="EMBL/GenBank/DDBJ databases">
        <title>Distinctive expansion of gene families associated with plant cell wall degradation and secondary metabolism in the genomes of grapevine trunk pathogens.</title>
        <authorList>
            <person name="Lawrence D.P."/>
            <person name="Travadon R."/>
            <person name="Rolshausen P.E."/>
            <person name="Baumgartner K."/>
        </authorList>
    </citation>
    <scope>NUCLEOTIDE SEQUENCE [LARGE SCALE GENOMIC DNA]</scope>
    <source>
        <strain evidence="8">UCRPC4</strain>
    </source>
</reference>
<feature type="domain" description="Alcohol dehydrogenase-like N-terminal" evidence="7">
    <location>
        <begin position="33"/>
        <end position="141"/>
    </location>
</feature>
<dbReference type="CDD" id="cd08284">
    <property type="entry name" value="FDH_like_2"/>
    <property type="match status" value="1"/>
</dbReference>
<dbReference type="PROSITE" id="PS00059">
    <property type="entry name" value="ADH_ZINC"/>
    <property type="match status" value="1"/>
</dbReference>
<dbReference type="GO" id="GO:0016491">
    <property type="term" value="F:oxidoreductase activity"/>
    <property type="evidence" value="ECO:0007669"/>
    <property type="project" value="UniProtKB-KW"/>
</dbReference>
<dbReference type="EMBL" id="LCWF01000074">
    <property type="protein sequence ID" value="KKY22661.1"/>
    <property type="molecule type" value="Genomic_DNA"/>
</dbReference>
<dbReference type="SUPFAM" id="SSF51735">
    <property type="entry name" value="NAD(P)-binding Rossmann-fold domains"/>
    <property type="match status" value="1"/>
</dbReference>
<name>A0A0G2EKF2_PHACM</name>
<evidence type="ECO:0000313" key="9">
    <source>
        <dbReference type="Proteomes" id="UP000053317"/>
    </source>
</evidence>
<comment type="caution">
    <text evidence="8">The sequence shown here is derived from an EMBL/GenBank/DDBJ whole genome shotgun (WGS) entry which is preliminary data.</text>
</comment>
<dbReference type="OrthoDB" id="442947at2759"/>
<evidence type="ECO:0000256" key="2">
    <source>
        <dbReference type="ARBA" id="ARBA00022723"/>
    </source>
</evidence>
<dbReference type="SUPFAM" id="SSF50129">
    <property type="entry name" value="GroES-like"/>
    <property type="match status" value="1"/>
</dbReference>
<gene>
    <name evidence="8" type="ORF">UCRPC4_g03161</name>
</gene>
<dbReference type="InterPro" id="IPR002328">
    <property type="entry name" value="ADH_Zn_CS"/>
</dbReference>
<evidence type="ECO:0000259" key="6">
    <source>
        <dbReference type="Pfam" id="PF00107"/>
    </source>
</evidence>
<dbReference type="Gene3D" id="3.40.50.720">
    <property type="entry name" value="NAD(P)-binding Rossmann-like Domain"/>
    <property type="match status" value="1"/>
</dbReference>
<proteinExistence type="inferred from homology"/>
<dbReference type="Pfam" id="PF08240">
    <property type="entry name" value="ADH_N"/>
    <property type="match status" value="1"/>
</dbReference>
<dbReference type="InterPro" id="IPR013154">
    <property type="entry name" value="ADH-like_N"/>
</dbReference>
<dbReference type="Pfam" id="PF00107">
    <property type="entry name" value="ADH_zinc_N"/>
    <property type="match status" value="1"/>
</dbReference>
<protein>
    <submittedName>
        <fullName evidence="8">Putative alcohol dehydrogenase</fullName>
    </submittedName>
</protein>
<evidence type="ECO:0000259" key="7">
    <source>
        <dbReference type="Pfam" id="PF08240"/>
    </source>
</evidence>
<dbReference type="Proteomes" id="UP000053317">
    <property type="component" value="Unassembled WGS sequence"/>
</dbReference>
<evidence type="ECO:0000256" key="1">
    <source>
        <dbReference type="ARBA" id="ARBA00001947"/>
    </source>
</evidence>
<dbReference type="AlphaFoldDB" id="A0A0G2EKF2"/>
<keyword evidence="2 5" id="KW-0479">Metal-binding</keyword>
<keyword evidence="9" id="KW-1185">Reference proteome</keyword>
<sequence length="375" mass="40635">MATTIPETMRAVVFKAPFEVSVEDKPVPIIQEPTNTILKVSSTALCGTDLHYYRGHQKSPPGFICGHEFVGHVVKLGNDVQNFQIGDHVVVPFYTACGSCFYCTRGEASRCPHGVLFGNSSPANTVDGGQAEYVRVPLANTTMVRAPTSIPEELLVLMSDIFPTGYFAASRFLKNLPPSHLSDLTIAIIGCGPVGICAIACTQYLTQSRARIFAIDPIPTRLSEAEKLGAIPLDPNSTDPHQAILAATSNRGADIVLEIVGHFDALQLAFNLIRPFGKISSVGVHTEDIHFSGPLLYGKNVTMAFGRCPVRSLFEEALDVLVEVQGKLGFLCGRKMGLEEAGKAFKLFEKGEVNDNPISFFFFLLDKTPFSPSLV</sequence>
<dbReference type="InterPro" id="IPR036291">
    <property type="entry name" value="NAD(P)-bd_dom_sf"/>
</dbReference>
<dbReference type="GO" id="GO:0008270">
    <property type="term" value="F:zinc ion binding"/>
    <property type="evidence" value="ECO:0007669"/>
    <property type="project" value="InterPro"/>
</dbReference>
<dbReference type="PANTHER" id="PTHR42813:SF2">
    <property type="entry name" value="DEHYDROGENASE, ZINC-CONTAINING, PUTATIVE (AFU_ORTHOLOGUE AFUA_2G02810)-RELATED"/>
    <property type="match status" value="1"/>
</dbReference>
<reference evidence="8 9" key="2">
    <citation type="submission" date="2015-05" db="EMBL/GenBank/DDBJ databases">
        <authorList>
            <person name="Morales-Cruz A."/>
            <person name="Amrine K.C."/>
            <person name="Cantu D."/>
        </authorList>
    </citation>
    <scope>NUCLEOTIDE SEQUENCE [LARGE SCALE GENOMIC DNA]</scope>
    <source>
        <strain evidence="8">UCRPC4</strain>
    </source>
</reference>
<dbReference type="InterPro" id="IPR013149">
    <property type="entry name" value="ADH-like_C"/>
</dbReference>
<dbReference type="InterPro" id="IPR011032">
    <property type="entry name" value="GroES-like_sf"/>
</dbReference>
<dbReference type="PANTHER" id="PTHR42813">
    <property type="entry name" value="ZINC-TYPE ALCOHOL DEHYDROGENASE-LIKE"/>
    <property type="match status" value="1"/>
</dbReference>
<feature type="domain" description="Alcohol dehydrogenase-like C-terminal" evidence="6">
    <location>
        <begin position="193"/>
        <end position="321"/>
    </location>
</feature>
<comment type="cofactor">
    <cofactor evidence="1 5">
        <name>Zn(2+)</name>
        <dbReference type="ChEBI" id="CHEBI:29105"/>
    </cofactor>
</comment>
<organism evidence="8 9">
    <name type="scientific">Phaeomoniella chlamydospora</name>
    <name type="common">Phaeoacremonium chlamydosporum</name>
    <dbReference type="NCBI Taxonomy" id="158046"/>
    <lineage>
        <taxon>Eukaryota</taxon>
        <taxon>Fungi</taxon>
        <taxon>Dikarya</taxon>
        <taxon>Ascomycota</taxon>
        <taxon>Pezizomycotina</taxon>
        <taxon>Eurotiomycetes</taxon>
        <taxon>Chaetothyriomycetidae</taxon>
        <taxon>Phaeomoniellales</taxon>
        <taxon>Phaeomoniellaceae</taxon>
        <taxon>Phaeomoniella</taxon>
    </lineage>
</organism>